<dbReference type="Proteomes" id="UP001203136">
    <property type="component" value="Unassembled WGS sequence"/>
</dbReference>
<dbReference type="EMBL" id="JAINVB010000001">
    <property type="protein sequence ID" value="MCK0086799.1"/>
    <property type="molecule type" value="Genomic_DNA"/>
</dbReference>
<proteinExistence type="predicted"/>
<protein>
    <submittedName>
        <fullName evidence="4">Methyltransferase domain-containing protein</fullName>
    </submittedName>
</protein>
<evidence type="ECO:0000313" key="4">
    <source>
        <dbReference type="EMBL" id="MCK0086799.1"/>
    </source>
</evidence>
<evidence type="ECO:0000313" key="5">
    <source>
        <dbReference type="Proteomes" id="UP001203136"/>
    </source>
</evidence>
<dbReference type="AlphaFoldDB" id="A0AAW5F5A4"/>
<comment type="caution">
    <text evidence="4">The sequence shown here is derived from an EMBL/GenBank/DDBJ whole genome shotgun (WGS) entry which is preliminary data.</text>
</comment>
<dbReference type="CDD" id="cd02440">
    <property type="entry name" value="AdoMet_MTases"/>
    <property type="match status" value="1"/>
</dbReference>
<dbReference type="Gene3D" id="3.40.50.150">
    <property type="entry name" value="Vaccinia Virus protein VP39"/>
    <property type="match status" value="1"/>
</dbReference>
<dbReference type="SUPFAM" id="SSF53335">
    <property type="entry name" value="S-adenosyl-L-methionine-dependent methyltransferases"/>
    <property type="match status" value="1"/>
</dbReference>
<dbReference type="PANTHER" id="PTHR43861:SF1">
    <property type="entry name" value="TRANS-ACONITATE 2-METHYLTRANSFERASE"/>
    <property type="match status" value="1"/>
</dbReference>
<keyword evidence="2" id="KW-0808">Transferase</keyword>
<organism evidence="4 5">
    <name type="scientific">Clostridium symbiosum</name>
    <name type="common">Bacteroides symbiosus</name>
    <dbReference type="NCBI Taxonomy" id="1512"/>
    <lineage>
        <taxon>Bacteria</taxon>
        <taxon>Bacillati</taxon>
        <taxon>Bacillota</taxon>
        <taxon>Clostridia</taxon>
        <taxon>Lachnospirales</taxon>
        <taxon>Lachnospiraceae</taxon>
        <taxon>Otoolea</taxon>
    </lineage>
</organism>
<dbReference type="PANTHER" id="PTHR43861">
    <property type="entry name" value="TRANS-ACONITATE 2-METHYLTRANSFERASE-RELATED"/>
    <property type="match status" value="1"/>
</dbReference>
<name>A0AAW5F5A4_CLOSY</name>
<keyword evidence="1 4" id="KW-0489">Methyltransferase</keyword>
<evidence type="ECO:0000256" key="2">
    <source>
        <dbReference type="ARBA" id="ARBA00022679"/>
    </source>
</evidence>
<dbReference type="GO" id="GO:0032259">
    <property type="term" value="P:methylation"/>
    <property type="evidence" value="ECO:0007669"/>
    <property type="project" value="UniProtKB-KW"/>
</dbReference>
<dbReference type="GO" id="GO:0008168">
    <property type="term" value="F:methyltransferase activity"/>
    <property type="evidence" value="ECO:0007669"/>
    <property type="project" value="UniProtKB-KW"/>
</dbReference>
<evidence type="ECO:0000256" key="1">
    <source>
        <dbReference type="ARBA" id="ARBA00022603"/>
    </source>
</evidence>
<evidence type="ECO:0000259" key="3">
    <source>
        <dbReference type="Pfam" id="PF13649"/>
    </source>
</evidence>
<gene>
    <name evidence="4" type="ORF">K5I21_13125</name>
</gene>
<sequence>MNIKWNADKYTQDFSFVHEYGNEVIGLINREEGASVLDLGCGNGALTKKLSELGFKASGLDASPELLQIARKNYPELTFYQGDATEFELPGKVDVIFSNAVLHWIAKDKQPDLLRCVYHALNENGQFVFEFGGSQNNALTHEGLRQAFAARGLEYKMPFYFPTIGEYASLMERAGFRVEYALLFDRPTELKGDNGLYDWIDLFIRTPFGGVDEGMRKEIIADAVERLRDKLFRDGKWFSDYVRIRGRAVATVKT</sequence>
<dbReference type="InterPro" id="IPR041698">
    <property type="entry name" value="Methyltransf_25"/>
</dbReference>
<feature type="domain" description="Methyltransferase" evidence="3">
    <location>
        <begin position="36"/>
        <end position="125"/>
    </location>
</feature>
<dbReference type="InterPro" id="IPR029063">
    <property type="entry name" value="SAM-dependent_MTases_sf"/>
</dbReference>
<dbReference type="RefSeq" id="WP_009295938.1">
    <property type="nucleotide sequence ID" value="NZ_JAAISL010000053.1"/>
</dbReference>
<accession>A0AAW5F5A4</accession>
<dbReference type="Pfam" id="PF13649">
    <property type="entry name" value="Methyltransf_25"/>
    <property type="match status" value="1"/>
</dbReference>
<reference evidence="4" key="1">
    <citation type="journal article" date="2022" name="Cell Host Microbe">
        <title>Colonization of the live biotherapeutic product VE303 and modulation of the microbiota and metabolites in healthy volunteers.</title>
        <authorList>
            <person name="Dsouza M."/>
            <person name="Menon R."/>
            <person name="Crossette E."/>
            <person name="Bhattarai S.K."/>
            <person name="Schneider J."/>
            <person name="Kim Y.G."/>
            <person name="Reddy S."/>
            <person name="Caballero S."/>
            <person name="Felix C."/>
            <person name="Cornacchione L."/>
            <person name="Hendrickson J."/>
            <person name="Watson A.R."/>
            <person name="Minot S.S."/>
            <person name="Greenfield N."/>
            <person name="Schopf L."/>
            <person name="Szabady R."/>
            <person name="Patarroyo J."/>
            <person name="Smith W."/>
            <person name="Harrison P."/>
            <person name="Kuijper E.J."/>
            <person name="Kelly C.P."/>
            <person name="Olle B."/>
            <person name="Bobilev D."/>
            <person name="Silber J.L."/>
            <person name="Bucci V."/>
            <person name="Roberts B."/>
            <person name="Faith J."/>
            <person name="Norman J.M."/>
        </authorList>
    </citation>
    <scope>NUCLEOTIDE SEQUENCE</scope>
    <source>
        <strain evidence="4">VE303-04</strain>
    </source>
</reference>